<keyword evidence="8" id="KW-1185">Reference proteome</keyword>
<dbReference type="Proteomes" id="UP000008320">
    <property type="component" value="Chromosome"/>
</dbReference>
<proteinExistence type="inferred from homology"/>
<dbReference type="AlphaFoldDB" id="Q2GFB7"/>
<dbReference type="eggNOG" id="COG3346">
    <property type="taxonomic scope" value="Bacteria"/>
</dbReference>
<dbReference type="PANTHER" id="PTHR23427:SF2">
    <property type="entry name" value="SURFEIT LOCUS PROTEIN 1"/>
    <property type="match status" value="1"/>
</dbReference>
<dbReference type="KEGG" id="ech:ECH_1081"/>
<dbReference type="PROSITE" id="PS50895">
    <property type="entry name" value="SURF1"/>
    <property type="match status" value="1"/>
</dbReference>
<dbReference type="CDD" id="cd06662">
    <property type="entry name" value="SURF1"/>
    <property type="match status" value="1"/>
</dbReference>
<gene>
    <name evidence="7" type="ordered locus">ECH_1081</name>
</gene>
<dbReference type="STRING" id="205920.ECH_1081"/>
<evidence type="ECO:0000256" key="3">
    <source>
        <dbReference type="ARBA" id="ARBA00022692"/>
    </source>
</evidence>
<comment type="subcellular location">
    <subcellularLocation>
        <location evidence="6">Cell membrane</location>
        <topology evidence="6">Multi-pass membrane protein</topology>
    </subcellularLocation>
    <subcellularLocation>
        <location evidence="1">Membrane</location>
    </subcellularLocation>
</comment>
<dbReference type="InterPro" id="IPR002994">
    <property type="entry name" value="Surf1/Shy1"/>
</dbReference>
<evidence type="ECO:0000256" key="4">
    <source>
        <dbReference type="ARBA" id="ARBA00022989"/>
    </source>
</evidence>
<name>Q2GFB7_EHRCR</name>
<dbReference type="PANTHER" id="PTHR23427">
    <property type="entry name" value="SURFEIT LOCUS PROTEIN"/>
    <property type="match status" value="1"/>
</dbReference>
<comment type="similarity">
    <text evidence="2 6">Belongs to the SURF1 family.</text>
</comment>
<sequence>MWLKLIIVFVIPFSIMISLGTWQIFRLKEKTNIIHAMQVPSTKLSVHDLVKQNYKNIEVNGTFDNDYRFFVFAGTLGYYVLQPFHLNDGRYILVNKGTVLDKTSKLEINNTTQQNIQGILYCDSNKKVGWFVKNDVNANVWFWFDIENMMKHINIPLESCIIWAGNAVVFDGITANVPLKVRNDHLEYVITWYLSALIWLVGYIYLCRYK</sequence>
<evidence type="ECO:0000256" key="5">
    <source>
        <dbReference type="ARBA" id="ARBA00023136"/>
    </source>
</evidence>
<dbReference type="HOGENOM" id="CLU_047737_4_1_5"/>
<dbReference type="RefSeq" id="WP_011452989.1">
    <property type="nucleotide sequence ID" value="NC_007799.1"/>
</dbReference>
<evidence type="ECO:0000256" key="1">
    <source>
        <dbReference type="ARBA" id="ARBA00004370"/>
    </source>
</evidence>
<keyword evidence="6" id="KW-1003">Cell membrane</keyword>
<keyword evidence="3 6" id="KW-0812">Transmembrane</keyword>
<evidence type="ECO:0000256" key="2">
    <source>
        <dbReference type="ARBA" id="ARBA00007165"/>
    </source>
</evidence>
<keyword evidence="5 6" id="KW-0472">Membrane</keyword>
<feature type="transmembrane region" description="Helical" evidence="6">
    <location>
        <begin position="6"/>
        <end position="25"/>
    </location>
</feature>
<feature type="transmembrane region" description="Helical" evidence="6">
    <location>
        <begin position="185"/>
        <end position="206"/>
    </location>
</feature>
<dbReference type="EMBL" id="CP000236">
    <property type="protein sequence ID" value="ABD44841.1"/>
    <property type="molecule type" value="Genomic_DNA"/>
</dbReference>
<protein>
    <recommendedName>
        <fullName evidence="6">SURF1-like protein</fullName>
    </recommendedName>
</protein>
<reference evidence="7 8" key="1">
    <citation type="journal article" date="2006" name="PLoS Genet.">
        <title>Comparative genomics of emerging human ehrlichiosis agents.</title>
        <authorList>
            <person name="Dunning Hotopp J.C."/>
            <person name="Lin M."/>
            <person name="Madupu R."/>
            <person name="Crabtree J."/>
            <person name="Angiuoli S.V."/>
            <person name="Eisen J.A."/>
            <person name="Seshadri R."/>
            <person name="Ren Q."/>
            <person name="Wu M."/>
            <person name="Utterback T.R."/>
            <person name="Smith S."/>
            <person name="Lewis M."/>
            <person name="Khouri H."/>
            <person name="Zhang C."/>
            <person name="Niu H."/>
            <person name="Lin Q."/>
            <person name="Ohashi N."/>
            <person name="Zhi N."/>
            <person name="Nelson W."/>
            <person name="Brinkac L.M."/>
            <person name="Dodson R.J."/>
            <person name="Rosovitz M.J."/>
            <person name="Sundaram J."/>
            <person name="Daugherty S.C."/>
            <person name="Davidsen T."/>
            <person name="Durkin A.S."/>
            <person name="Gwinn M."/>
            <person name="Haft D.H."/>
            <person name="Selengut J.D."/>
            <person name="Sullivan S.A."/>
            <person name="Zafar N."/>
            <person name="Zhou L."/>
            <person name="Benahmed F."/>
            <person name="Forberger H."/>
            <person name="Halpin R."/>
            <person name="Mulligan S."/>
            <person name="Robinson J."/>
            <person name="White O."/>
            <person name="Rikihisa Y."/>
            <person name="Tettelin H."/>
        </authorList>
    </citation>
    <scope>NUCLEOTIDE SEQUENCE [LARGE SCALE GENOMIC DNA]</scope>
    <source>
        <strain evidence="8">ATCC CRL-10679 / Arkansas</strain>
    </source>
</reference>
<dbReference type="InterPro" id="IPR045214">
    <property type="entry name" value="Surf1/Surf4"/>
</dbReference>
<organism evidence="7 8">
    <name type="scientific">Ehrlichia chaffeensis (strain ATCC CRL-10679 / Arkansas)</name>
    <dbReference type="NCBI Taxonomy" id="205920"/>
    <lineage>
        <taxon>Bacteria</taxon>
        <taxon>Pseudomonadati</taxon>
        <taxon>Pseudomonadota</taxon>
        <taxon>Alphaproteobacteria</taxon>
        <taxon>Rickettsiales</taxon>
        <taxon>Anaplasmataceae</taxon>
        <taxon>Ehrlichia</taxon>
    </lineage>
</organism>
<dbReference type="Pfam" id="PF02104">
    <property type="entry name" value="SURF1"/>
    <property type="match status" value="1"/>
</dbReference>
<evidence type="ECO:0000313" key="8">
    <source>
        <dbReference type="Proteomes" id="UP000008320"/>
    </source>
</evidence>
<dbReference type="GO" id="GO:0005886">
    <property type="term" value="C:plasma membrane"/>
    <property type="evidence" value="ECO:0007669"/>
    <property type="project" value="UniProtKB-SubCell"/>
</dbReference>
<evidence type="ECO:0000313" key="7">
    <source>
        <dbReference type="EMBL" id="ABD44841.1"/>
    </source>
</evidence>
<evidence type="ECO:0000256" key="6">
    <source>
        <dbReference type="RuleBase" id="RU363076"/>
    </source>
</evidence>
<keyword evidence="4 6" id="KW-1133">Transmembrane helix</keyword>
<accession>Q2GFB7</accession>
<dbReference type="OrthoDB" id="6079986at2"/>